<dbReference type="Gene3D" id="2.60.120.10">
    <property type="entry name" value="Jelly Rolls"/>
    <property type="match status" value="1"/>
</dbReference>
<feature type="domain" description="(S)-ureidoglycine aminohydrolase cupin" evidence="1">
    <location>
        <begin position="45"/>
        <end position="115"/>
    </location>
</feature>
<accession>A0A9E8A1X6</accession>
<dbReference type="Pfam" id="PF05899">
    <property type="entry name" value="Cupin_3"/>
    <property type="match status" value="1"/>
</dbReference>
<dbReference type="InterPro" id="IPR008579">
    <property type="entry name" value="UGlyAH_Cupin_dom"/>
</dbReference>
<gene>
    <name evidence="2" type="ORF">NWE54_20835</name>
</gene>
<dbReference type="CDD" id="cd02227">
    <property type="entry name" value="cupin_TM1112-like"/>
    <property type="match status" value="1"/>
</dbReference>
<dbReference type="SUPFAM" id="SSF51182">
    <property type="entry name" value="RmlC-like cupins"/>
    <property type="match status" value="1"/>
</dbReference>
<protein>
    <submittedName>
        <fullName evidence="2">Cupin domain-containing protein</fullName>
    </submittedName>
</protein>
<dbReference type="PANTHER" id="PTHR40943">
    <property type="entry name" value="CYTOPLASMIC PROTEIN-RELATED"/>
    <property type="match status" value="1"/>
</dbReference>
<dbReference type="InterPro" id="IPR011051">
    <property type="entry name" value="RmlC_Cupin_sf"/>
</dbReference>
<dbReference type="AlphaFoldDB" id="A0A9E8A1X6"/>
<proteinExistence type="predicted"/>
<dbReference type="EMBL" id="CP102774">
    <property type="protein sequence ID" value="UZF86225.1"/>
    <property type="molecule type" value="Genomic_DNA"/>
</dbReference>
<name>A0A9E8A1X6_9HYPH</name>
<dbReference type="PANTHER" id="PTHR40943:SF2">
    <property type="entry name" value="(S)-UREIDOGLYCINE AMINOHYDROLASE CUPIN DOMAIN-CONTAINING PROTEIN"/>
    <property type="match status" value="1"/>
</dbReference>
<organism evidence="2">
    <name type="scientific">Bosea sp. NBC_00436</name>
    <dbReference type="NCBI Taxonomy" id="2969620"/>
    <lineage>
        <taxon>Bacteria</taxon>
        <taxon>Pseudomonadati</taxon>
        <taxon>Pseudomonadota</taxon>
        <taxon>Alphaproteobacteria</taxon>
        <taxon>Hyphomicrobiales</taxon>
        <taxon>Boseaceae</taxon>
        <taxon>Bosea</taxon>
    </lineage>
</organism>
<dbReference type="InterPro" id="IPR014710">
    <property type="entry name" value="RmlC-like_jellyroll"/>
</dbReference>
<reference evidence="2" key="1">
    <citation type="submission" date="2022-08" db="EMBL/GenBank/DDBJ databases">
        <title>Complete Genome Sequences of 2 Bosea sp. soil isolates.</title>
        <authorList>
            <person name="Alvarez Arevalo M."/>
            <person name="Sterndorff E.B."/>
            <person name="Faurdal D."/>
            <person name="Joergensen T.S."/>
            <person name="Weber T."/>
        </authorList>
    </citation>
    <scope>NUCLEOTIDE SEQUENCE</scope>
    <source>
        <strain evidence="2">NBC_00436</strain>
    </source>
</reference>
<evidence type="ECO:0000313" key="2">
    <source>
        <dbReference type="EMBL" id="UZF86225.1"/>
    </source>
</evidence>
<sequence length="119" mass="13012">MSLLIKLDTAPTGEPKHSKAAADRLISGDPSFKTWAQDESHAGMGKVRTGVWEATPGENHSIKGETMEFCHIVSGVIELTEEGQPPRIFRAGDSFVMKPGYVGVWKTIETVRKIYVIVG</sequence>
<evidence type="ECO:0000259" key="1">
    <source>
        <dbReference type="Pfam" id="PF05899"/>
    </source>
</evidence>